<comment type="caution">
    <text evidence="2">The sequence shown here is derived from an EMBL/GenBank/DDBJ whole genome shotgun (WGS) entry which is preliminary data.</text>
</comment>
<accession>A0A540LS94</accession>
<gene>
    <name evidence="2" type="ORF">C1H46_025027</name>
</gene>
<feature type="compositionally biased region" description="Low complexity" evidence="1">
    <location>
        <begin position="90"/>
        <end position="106"/>
    </location>
</feature>
<keyword evidence="3" id="KW-1185">Reference proteome</keyword>
<sequence>MEMGSKVGEEEFVWGHQRVCVSVVCLQIILSCKICTPIVSLLHYTKLYQGHTKCQNKTPTHLKIFQSIGRNWMLLCCGNYQRDPETLDLPPNSNPSTPISSQLSSF</sequence>
<dbReference type="AlphaFoldDB" id="A0A540LS94"/>
<proteinExistence type="predicted"/>
<reference evidence="2 3" key="1">
    <citation type="journal article" date="2019" name="G3 (Bethesda)">
        <title>Sequencing of a Wild Apple (Malus baccata) Genome Unravels the Differences Between Cultivated and Wild Apple Species Regarding Disease Resistance and Cold Tolerance.</title>
        <authorList>
            <person name="Chen X."/>
        </authorList>
    </citation>
    <scope>NUCLEOTIDE SEQUENCE [LARGE SCALE GENOMIC DNA]</scope>
    <source>
        <strain evidence="3">cv. Shandingzi</strain>
        <tissue evidence="2">Leaves</tissue>
    </source>
</reference>
<dbReference type="EMBL" id="VIEB01000479">
    <property type="protein sequence ID" value="TQD89384.1"/>
    <property type="molecule type" value="Genomic_DNA"/>
</dbReference>
<dbReference type="Proteomes" id="UP000315295">
    <property type="component" value="Unassembled WGS sequence"/>
</dbReference>
<organism evidence="2 3">
    <name type="scientific">Malus baccata</name>
    <name type="common">Siberian crab apple</name>
    <name type="synonym">Pyrus baccata</name>
    <dbReference type="NCBI Taxonomy" id="106549"/>
    <lineage>
        <taxon>Eukaryota</taxon>
        <taxon>Viridiplantae</taxon>
        <taxon>Streptophyta</taxon>
        <taxon>Embryophyta</taxon>
        <taxon>Tracheophyta</taxon>
        <taxon>Spermatophyta</taxon>
        <taxon>Magnoliopsida</taxon>
        <taxon>eudicotyledons</taxon>
        <taxon>Gunneridae</taxon>
        <taxon>Pentapetalae</taxon>
        <taxon>rosids</taxon>
        <taxon>fabids</taxon>
        <taxon>Rosales</taxon>
        <taxon>Rosaceae</taxon>
        <taxon>Amygdaloideae</taxon>
        <taxon>Maleae</taxon>
        <taxon>Malus</taxon>
    </lineage>
</organism>
<evidence type="ECO:0000313" key="2">
    <source>
        <dbReference type="EMBL" id="TQD89384.1"/>
    </source>
</evidence>
<evidence type="ECO:0000313" key="3">
    <source>
        <dbReference type="Proteomes" id="UP000315295"/>
    </source>
</evidence>
<evidence type="ECO:0000256" key="1">
    <source>
        <dbReference type="SAM" id="MobiDB-lite"/>
    </source>
</evidence>
<name>A0A540LS94_MALBA</name>
<feature type="region of interest" description="Disordered" evidence="1">
    <location>
        <begin position="87"/>
        <end position="106"/>
    </location>
</feature>
<protein>
    <submittedName>
        <fullName evidence="2">Uncharacterized protein</fullName>
    </submittedName>
</protein>
<dbReference type="PROSITE" id="PS51257">
    <property type="entry name" value="PROKAR_LIPOPROTEIN"/>
    <property type="match status" value="1"/>
</dbReference>